<evidence type="ECO:0000313" key="2">
    <source>
        <dbReference type="Proteomes" id="UP000540787"/>
    </source>
</evidence>
<gene>
    <name evidence="1" type="ORF">HD842_002801</name>
</gene>
<proteinExistence type="predicted"/>
<keyword evidence="2" id="KW-1185">Reference proteome</keyword>
<sequence>MMFNLKFLEHNVAIDQDTWTALATTGSDVSLETIRAAILGVLEGGGTFTVEDSNDQVVRRVETPAEFEGYMQEIDMQRDQFQQEQA</sequence>
<protein>
    <submittedName>
        <fullName evidence="1">Uncharacterized protein</fullName>
    </submittedName>
</protein>
<dbReference type="Proteomes" id="UP000540787">
    <property type="component" value="Unassembled WGS sequence"/>
</dbReference>
<evidence type="ECO:0000313" key="1">
    <source>
        <dbReference type="EMBL" id="MBB6134643.1"/>
    </source>
</evidence>
<dbReference type="RefSeq" id="WP_183555327.1">
    <property type="nucleotide sequence ID" value="NZ_JACHBX010000003.1"/>
</dbReference>
<dbReference type="EMBL" id="JACHBX010000003">
    <property type="protein sequence ID" value="MBB6134643.1"/>
    <property type="molecule type" value="Genomic_DNA"/>
</dbReference>
<reference evidence="1 2" key="1">
    <citation type="submission" date="2020-08" db="EMBL/GenBank/DDBJ databases">
        <title>The Agave Microbiome: Exploring the role of microbial communities in plant adaptations to desert environments.</title>
        <authorList>
            <person name="Partida-Martinez L.P."/>
        </authorList>
    </citation>
    <scope>NUCLEOTIDE SEQUENCE [LARGE SCALE GENOMIC DNA]</scope>
    <source>
        <strain evidence="1 2">AT3.2</strain>
    </source>
</reference>
<dbReference type="AlphaFoldDB" id="A0A7W9X1B3"/>
<name>A0A7W9X1B3_9BURK</name>
<accession>A0A7W9X1B3</accession>
<comment type="caution">
    <text evidence="1">The sequence shown here is derived from an EMBL/GenBank/DDBJ whole genome shotgun (WGS) entry which is preliminary data.</text>
</comment>
<organism evidence="1 2">
    <name type="scientific">Massilia aurea</name>
    <dbReference type="NCBI Taxonomy" id="373040"/>
    <lineage>
        <taxon>Bacteria</taxon>
        <taxon>Pseudomonadati</taxon>
        <taxon>Pseudomonadota</taxon>
        <taxon>Betaproteobacteria</taxon>
        <taxon>Burkholderiales</taxon>
        <taxon>Oxalobacteraceae</taxon>
        <taxon>Telluria group</taxon>
        <taxon>Massilia</taxon>
    </lineage>
</organism>